<dbReference type="CDD" id="cd07346">
    <property type="entry name" value="ABC_6TM_exporters"/>
    <property type="match status" value="1"/>
</dbReference>
<dbReference type="Pfam" id="PF00664">
    <property type="entry name" value="ABC_membrane"/>
    <property type="match status" value="1"/>
</dbReference>
<dbReference type="GO" id="GO:0005524">
    <property type="term" value="F:ATP binding"/>
    <property type="evidence" value="ECO:0007669"/>
    <property type="project" value="UniProtKB-KW"/>
</dbReference>
<keyword evidence="4 10" id="KW-0067">ATP-binding</keyword>
<dbReference type="Pfam" id="PF00005">
    <property type="entry name" value="ABC_tran"/>
    <property type="match status" value="1"/>
</dbReference>
<evidence type="ECO:0000256" key="2">
    <source>
        <dbReference type="ARBA" id="ARBA00022692"/>
    </source>
</evidence>
<feature type="transmembrane region" description="Helical" evidence="7">
    <location>
        <begin position="36"/>
        <end position="57"/>
    </location>
</feature>
<dbReference type="RefSeq" id="WP_346104897.1">
    <property type="nucleotide sequence ID" value="NZ_BAAAOD010000040.1"/>
</dbReference>
<sequence length="603" mass="62051">MTTGTEPSGPRLLPVADGRRTRAVLGELLAPRRGTAVTALVALVAGAAVSLVAAPLLGRIVDLAARGSEPSALTAPVVALAGVAVVQGVLAFAGIALIARVGETMLARLRERFVARALDLPLDTLEQAGSGDLTSRVTDDVKVVGEAVREALPEFARAALIIGLTLVALAALDWRFLLGALLAVPIQVVTARWFLRHSGPLYDDERIAGGAQQQQLLDTAAGVGTVRAFRLTDDHLDRVRARAEAVAGIGQRLVVLQTRFFGRLNAGEVLGLSGVLVAGFVLVGSGSTTIGTASAAALYFINLFTPINIMLFQLDAAQSAVAGLRRIVGVAEIDPPAPPADPAVPADARVRVRGLTHSYVDGHPALSGVDLDLAPGTRVALVGTSGAGKSTLAKLVAGMHTPDAGSVEIGGVPLERIDHRAGRAPVVLVTQEVHVFAGPLAEDLRLARPDATDDDLRAALATVGATPWVDRLPDGLETVVGDTGHALTVVQSQQLALARLVLADPPVVILDEATAEAGSAGAAELERAADAALAGRTAVVVAHRLSQVADADLVLVLEDGRTAETGTHAELVASGGRFAQLWQAWTGLRGEPVRPAGDRGGVS</sequence>
<feature type="domain" description="ABC transporter" evidence="8">
    <location>
        <begin position="350"/>
        <end position="584"/>
    </location>
</feature>
<evidence type="ECO:0000256" key="4">
    <source>
        <dbReference type="ARBA" id="ARBA00022840"/>
    </source>
</evidence>
<feature type="transmembrane region" description="Helical" evidence="7">
    <location>
        <begin position="155"/>
        <end position="172"/>
    </location>
</feature>
<dbReference type="InterPro" id="IPR003593">
    <property type="entry name" value="AAA+_ATPase"/>
</dbReference>
<evidence type="ECO:0000313" key="10">
    <source>
        <dbReference type="EMBL" id="MEK6463304.1"/>
    </source>
</evidence>
<dbReference type="InterPro" id="IPR039421">
    <property type="entry name" value="Type_1_exporter"/>
</dbReference>
<feature type="transmembrane region" description="Helical" evidence="7">
    <location>
        <begin position="77"/>
        <end position="102"/>
    </location>
</feature>
<evidence type="ECO:0000256" key="1">
    <source>
        <dbReference type="ARBA" id="ARBA00004651"/>
    </source>
</evidence>
<dbReference type="PANTHER" id="PTHR43394:SF1">
    <property type="entry name" value="ATP-BINDING CASSETTE SUB-FAMILY B MEMBER 10, MITOCHONDRIAL"/>
    <property type="match status" value="1"/>
</dbReference>
<dbReference type="Proteomes" id="UP001367513">
    <property type="component" value="Unassembled WGS sequence"/>
</dbReference>
<organism evidence="10 11">
    <name type="scientific">Pseudonocardia alni subsp. carboxydivorans</name>
    <dbReference type="NCBI Taxonomy" id="415010"/>
    <lineage>
        <taxon>Bacteria</taxon>
        <taxon>Bacillati</taxon>
        <taxon>Actinomycetota</taxon>
        <taxon>Actinomycetes</taxon>
        <taxon>Pseudonocardiales</taxon>
        <taxon>Pseudonocardiaceae</taxon>
        <taxon>Pseudonocardia</taxon>
    </lineage>
</organism>
<dbReference type="PROSITE" id="PS50929">
    <property type="entry name" value="ABC_TM1F"/>
    <property type="match status" value="1"/>
</dbReference>
<dbReference type="SUPFAM" id="SSF52540">
    <property type="entry name" value="P-loop containing nucleoside triphosphate hydrolases"/>
    <property type="match status" value="1"/>
</dbReference>
<accession>A0ABU9AC59</accession>
<dbReference type="InterPro" id="IPR036640">
    <property type="entry name" value="ABC1_TM_sf"/>
</dbReference>
<dbReference type="PANTHER" id="PTHR43394">
    <property type="entry name" value="ATP-DEPENDENT PERMEASE MDL1, MITOCHONDRIAL"/>
    <property type="match status" value="1"/>
</dbReference>
<reference evidence="10 11" key="1">
    <citation type="submission" date="2024-03" db="EMBL/GenBank/DDBJ databases">
        <title>Draft genome sequence of Pseudonocardia carboxydivorans JCM 14827.</title>
        <authorList>
            <person name="Duangmal K."/>
        </authorList>
    </citation>
    <scope>NUCLEOTIDE SEQUENCE [LARGE SCALE GENOMIC DNA]</scope>
    <source>
        <strain evidence="10 11">JCM 14827</strain>
    </source>
</reference>
<comment type="caution">
    <text evidence="10">The sequence shown here is derived from an EMBL/GenBank/DDBJ whole genome shotgun (WGS) entry which is preliminary data.</text>
</comment>
<dbReference type="InterPro" id="IPR011527">
    <property type="entry name" value="ABC1_TM_dom"/>
</dbReference>
<dbReference type="InterPro" id="IPR027417">
    <property type="entry name" value="P-loop_NTPase"/>
</dbReference>
<evidence type="ECO:0000256" key="7">
    <source>
        <dbReference type="SAM" id="Phobius"/>
    </source>
</evidence>
<feature type="transmembrane region" description="Helical" evidence="7">
    <location>
        <begin position="178"/>
        <end position="195"/>
    </location>
</feature>
<evidence type="ECO:0000256" key="6">
    <source>
        <dbReference type="ARBA" id="ARBA00023136"/>
    </source>
</evidence>
<dbReference type="PROSITE" id="PS50893">
    <property type="entry name" value="ABC_TRANSPORTER_2"/>
    <property type="match status" value="1"/>
</dbReference>
<protein>
    <submittedName>
        <fullName evidence="10">ABC transporter ATP-binding protein</fullName>
    </submittedName>
</protein>
<dbReference type="SUPFAM" id="SSF90123">
    <property type="entry name" value="ABC transporter transmembrane region"/>
    <property type="match status" value="1"/>
</dbReference>
<dbReference type="InterPro" id="IPR003439">
    <property type="entry name" value="ABC_transporter-like_ATP-bd"/>
</dbReference>
<name>A0ABU9AC59_PSEA5</name>
<feature type="transmembrane region" description="Helical" evidence="7">
    <location>
        <begin position="269"/>
        <end position="290"/>
    </location>
</feature>
<evidence type="ECO:0000259" key="8">
    <source>
        <dbReference type="PROSITE" id="PS50893"/>
    </source>
</evidence>
<dbReference type="Gene3D" id="3.40.50.300">
    <property type="entry name" value="P-loop containing nucleotide triphosphate hydrolases"/>
    <property type="match status" value="1"/>
</dbReference>
<keyword evidence="5 7" id="KW-1133">Transmembrane helix</keyword>
<evidence type="ECO:0000256" key="5">
    <source>
        <dbReference type="ARBA" id="ARBA00022989"/>
    </source>
</evidence>
<evidence type="ECO:0000256" key="3">
    <source>
        <dbReference type="ARBA" id="ARBA00022741"/>
    </source>
</evidence>
<keyword evidence="6 7" id="KW-0472">Membrane</keyword>
<dbReference type="SMART" id="SM00382">
    <property type="entry name" value="AAA"/>
    <property type="match status" value="1"/>
</dbReference>
<keyword evidence="11" id="KW-1185">Reference proteome</keyword>
<keyword evidence="3" id="KW-0547">Nucleotide-binding</keyword>
<gene>
    <name evidence="10" type="ORF">WG925_06060</name>
</gene>
<dbReference type="EMBL" id="JBBPIX010000002">
    <property type="protein sequence ID" value="MEK6463304.1"/>
    <property type="molecule type" value="Genomic_DNA"/>
</dbReference>
<dbReference type="Gene3D" id="1.20.1560.10">
    <property type="entry name" value="ABC transporter type 1, transmembrane domain"/>
    <property type="match status" value="1"/>
</dbReference>
<comment type="subcellular location">
    <subcellularLocation>
        <location evidence="1">Cell membrane</location>
        <topology evidence="1">Multi-pass membrane protein</topology>
    </subcellularLocation>
</comment>
<evidence type="ECO:0000313" key="11">
    <source>
        <dbReference type="Proteomes" id="UP001367513"/>
    </source>
</evidence>
<evidence type="ECO:0000259" key="9">
    <source>
        <dbReference type="PROSITE" id="PS50929"/>
    </source>
</evidence>
<keyword evidence="2 7" id="KW-0812">Transmembrane</keyword>
<feature type="domain" description="ABC transmembrane type-1" evidence="9">
    <location>
        <begin position="37"/>
        <end position="319"/>
    </location>
</feature>
<proteinExistence type="predicted"/>